<evidence type="ECO:0000313" key="1">
    <source>
        <dbReference type="EMBL" id="KAJ7524787.1"/>
    </source>
</evidence>
<organism evidence="1 2">
    <name type="scientific">Diphasiastrum complanatum</name>
    <name type="common">Issler's clubmoss</name>
    <name type="synonym">Lycopodium complanatum</name>
    <dbReference type="NCBI Taxonomy" id="34168"/>
    <lineage>
        <taxon>Eukaryota</taxon>
        <taxon>Viridiplantae</taxon>
        <taxon>Streptophyta</taxon>
        <taxon>Embryophyta</taxon>
        <taxon>Tracheophyta</taxon>
        <taxon>Lycopodiopsida</taxon>
        <taxon>Lycopodiales</taxon>
        <taxon>Lycopodiaceae</taxon>
        <taxon>Lycopodioideae</taxon>
        <taxon>Diphasiastrum</taxon>
    </lineage>
</organism>
<dbReference type="Proteomes" id="UP001162992">
    <property type="component" value="Chromosome 17"/>
</dbReference>
<sequence>MVVVSSSLREQDQLLTIANVGHFMKKDLPSNVKTSKDAKEYFITGEASDKCQHENRKTINGDDLIWAMNTLGFEDYVEPLKVYLQRYRELEGEKVSMTKQRNQSAAACVKEGAIHGGPNGGHNGGEFIVLQFQ</sequence>
<accession>A0ACC2B4V7</accession>
<gene>
    <name evidence="1" type="ORF">O6H91_17G021800</name>
</gene>
<evidence type="ECO:0000313" key="2">
    <source>
        <dbReference type="Proteomes" id="UP001162992"/>
    </source>
</evidence>
<keyword evidence="2" id="KW-1185">Reference proteome</keyword>
<protein>
    <submittedName>
        <fullName evidence="1">Uncharacterized protein</fullName>
    </submittedName>
</protein>
<comment type="caution">
    <text evidence="1">The sequence shown here is derived from an EMBL/GenBank/DDBJ whole genome shotgun (WGS) entry which is preliminary data.</text>
</comment>
<dbReference type="EMBL" id="CM055108">
    <property type="protein sequence ID" value="KAJ7524787.1"/>
    <property type="molecule type" value="Genomic_DNA"/>
</dbReference>
<proteinExistence type="predicted"/>
<name>A0ACC2B4V7_DIPCM</name>
<reference evidence="2" key="1">
    <citation type="journal article" date="2024" name="Proc. Natl. Acad. Sci. U.S.A.">
        <title>Extraordinary preservation of gene collinearity over three hundred million years revealed in homosporous lycophytes.</title>
        <authorList>
            <person name="Li C."/>
            <person name="Wickell D."/>
            <person name="Kuo L.Y."/>
            <person name="Chen X."/>
            <person name="Nie B."/>
            <person name="Liao X."/>
            <person name="Peng D."/>
            <person name="Ji J."/>
            <person name="Jenkins J."/>
            <person name="Williams M."/>
            <person name="Shu S."/>
            <person name="Plott C."/>
            <person name="Barry K."/>
            <person name="Rajasekar S."/>
            <person name="Grimwood J."/>
            <person name="Han X."/>
            <person name="Sun S."/>
            <person name="Hou Z."/>
            <person name="He W."/>
            <person name="Dai G."/>
            <person name="Sun C."/>
            <person name="Schmutz J."/>
            <person name="Leebens-Mack J.H."/>
            <person name="Li F.W."/>
            <person name="Wang L."/>
        </authorList>
    </citation>
    <scope>NUCLEOTIDE SEQUENCE [LARGE SCALE GENOMIC DNA]</scope>
    <source>
        <strain evidence="2">cv. PW_Plant_1</strain>
    </source>
</reference>